<evidence type="ECO:0000313" key="3">
    <source>
        <dbReference type="Proteomes" id="UP000683417"/>
    </source>
</evidence>
<dbReference type="InterPro" id="IPR040976">
    <property type="entry name" value="Pkinase_fungal"/>
</dbReference>
<dbReference type="Pfam" id="PF17667">
    <property type="entry name" value="Pkinase_fungal"/>
    <property type="match status" value="1"/>
</dbReference>
<feature type="domain" description="Fungal-type protein kinase" evidence="1">
    <location>
        <begin position="3"/>
        <end position="60"/>
    </location>
</feature>
<comment type="caution">
    <text evidence="2">The sequence shown here is derived from an EMBL/GenBank/DDBJ whole genome shotgun (WGS) entry which is preliminary data.</text>
</comment>
<proteinExistence type="predicted"/>
<organism evidence="2 3">
    <name type="scientific">Blumeria graminis f. sp. triticale</name>
    <dbReference type="NCBI Taxonomy" id="1689686"/>
    <lineage>
        <taxon>Eukaryota</taxon>
        <taxon>Fungi</taxon>
        <taxon>Dikarya</taxon>
        <taxon>Ascomycota</taxon>
        <taxon>Pezizomycotina</taxon>
        <taxon>Leotiomycetes</taxon>
        <taxon>Erysiphales</taxon>
        <taxon>Erysiphaceae</taxon>
        <taxon>Blumeria</taxon>
    </lineage>
</organism>
<dbReference type="Proteomes" id="UP000683417">
    <property type="component" value="Unassembled WGS sequence"/>
</dbReference>
<accession>A0A9W4D2L3</accession>
<protein>
    <submittedName>
        <fullName evidence="2">BgTH12-04248</fullName>
    </submittedName>
</protein>
<dbReference type="AlphaFoldDB" id="A0A9W4D2L3"/>
<evidence type="ECO:0000313" key="2">
    <source>
        <dbReference type="EMBL" id="CAD6500145.1"/>
    </source>
</evidence>
<reference evidence="2" key="1">
    <citation type="submission" date="2020-10" db="EMBL/GenBank/DDBJ databases">
        <authorList>
            <person name="Muller C M."/>
        </authorList>
    </citation>
    <scope>NUCLEOTIDE SEQUENCE</scope>
    <source>
        <strain evidence="2">THUN-12</strain>
    </source>
</reference>
<dbReference type="EMBL" id="CAJHIT010000002">
    <property type="protein sequence ID" value="CAD6500145.1"/>
    <property type="molecule type" value="Genomic_DNA"/>
</dbReference>
<sequence length="67" mass="7517">MPEFLAGIRDAVVQHQRLHVEKRILHGDISDVHIVLTNNTEDDKSRGMLIDLGRSATLEQNLAAEND</sequence>
<name>A0A9W4D2L3_BLUGR</name>
<evidence type="ECO:0000259" key="1">
    <source>
        <dbReference type="Pfam" id="PF17667"/>
    </source>
</evidence>
<gene>
    <name evidence="2" type="ORF">BGTH12_LOCUS1503</name>
</gene>